<dbReference type="GO" id="GO:0016787">
    <property type="term" value="F:hydrolase activity"/>
    <property type="evidence" value="ECO:0007669"/>
    <property type="project" value="UniProtKB-KW"/>
</dbReference>
<evidence type="ECO:0000259" key="1">
    <source>
        <dbReference type="Pfam" id="PF12697"/>
    </source>
</evidence>
<name>A0ABZ2IZN1_9BACT</name>
<proteinExistence type="predicted"/>
<dbReference type="EMBL" id="CP146609">
    <property type="protein sequence ID" value="WWX22409.1"/>
    <property type="molecule type" value="Genomic_DNA"/>
</dbReference>
<dbReference type="InterPro" id="IPR029058">
    <property type="entry name" value="AB_hydrolase_fold"/>
</dbReference>
<feature type="domain" description="AB hydrolase-1" evidence="1">
    <location>
        <begin position="7"/>
        <end position="118"/>
    </location>
</feature>
<gene>
    <name evidence="2" type="ORF">V8V93_18450</name>
</gene>
<evidence type="ECO:0000313" key="3">
    <source>
        <dbReference type="Proteomes" id="UP001385389"/>
    </source>
</evidence>
<protein>
    <submittedName>
        <fullName evidence="2">Alpha/beta fold hydrolase</fullName>
    </submittedName>
</protein>
<organism evidence="2 3">
    <name type="scientific">Pseudodesulfovibrio methanolicus</name>
    <dbReference type="NCBI Taxonomy" id="3126690"/>
    <lineage>
        <taxon>Bacteria</taxon>
        <taxon>Pseudomonadati</taxon>
        <taxon>Thermodesulfobacteriota</taxon>
        <taxon>Desulfovibrionia</taxon>
        <taxon>Desulfovibrionales</taxon>
        <taxon>Desulfovibrionaceae</taxon>
    </lineage>
</organism>
<evidence type="ECO:0000313" key="2">
    <source>
        <dbReference type="EMBL" id="WWX22409.1"/>
    </source>
</evidence>
<sequence length="174" mass="18827">MPDCRLLWCHGSLSQPWGTKSLALADVAGEFDLTMEGPDFSDLADPDERVERLVSILAEDDRPAILAGSSMGGYVAAAAALRARIPALFLLSPAFYLPGYAVHVFPALPGRVTVVHGWNDDVVPPDNAIRFARTHKATLHVLDDGHRLEASTETLCILFARFLAGATADFEERA</sequence>
<accession>A0ABZ2IZN1</accession>
<dbReference type="InterPro" id="IPR000073">
    <property type="entry name" value="AB_hydrolase_1"/>
</dbReference>
<dbReference type="RefSeq" id="WP_338668101.1">
    <property type="nucleotide sequence ID" value="NZ_CP146609.1"/>
</dbReference>
<dbReference type="Proteomes" id="UP001385389">
    <property type="component" value="Chromosome"/>
</dbReference>
<keyword evidence="2" id="KW-0378">Hydrolase</keyword>
<dbReference type="SUPFAM" id="SSF53474">
    <property type="entry name" value="alpha/beta-Hydrolases"/>
    <property type="match status" value="1"/>
</dbReference>
<keyword evidence="3" id="KW-1185">Reference proteome</keyword>
<dbReference type="Gene3D" id="3.40.50.1820">
    <property type="entry name" value="alpha/beta hydrolase"/>
    <property type="match status" value="1"/>
</dbReference>
<reference evidence="2 3" key="1">
    <citation type="submission" date="2024-03" db="EMBL/GenBank/DDBJ databases">
        <title>Phenotype and Genome Characterization of a Sulfate-Reducing Bacterium Pseudodesulfovibrio sp. strain 5S69, isolated from Petroleum Reservoir in Tatarstan (Russia).</title>
        <authorList>
            <person name="Bidzhieva S.K."/>
            <person name="Kadnikov V."/>
            <person name="Tourova T.P."/>
            <person name="Samigullina S.R."/>
            <person name="Sokolova D.S."/>
            <person name="Poltaraus A.B."/>
            <person name="Avtukh A.N."/>
            <person name="Tereshina V.M."/>
            <person name="Mardanov A.V."/>
            <person name="Nazina T.N."/>
        </authorList>
    </citation>
    <scope>NUCLEOTIDE SEQUENCE [LARGE SCALE GENOMIC DNA]</scope>
    <source>
        <strain evidence="2 3">5S69</strain>
    </source>
</reference>
<dbReference type="Pfam" id="PF12697">
    <property type="entry name" value="Abhydrolase_6"/>
    <property type="match status" value="1"/>
</dbReference>